<accession>A0AA39S399</accession>
<evidence type="ECO:0000313" key="1">
    <source>
        <dbReference type="EMBL" id="KAK0583367.1"/>
    </source>
</evidence>
<dbReference type="AlphaFoldDB" id="A0AA39S399"/>
<sequence>MSSSTLFQSMLLSKPRVENFHGSRIKSPGFILSSRFSCVKFNASALSNLKVKSFMCCSAKVQNFVKSTTCSSTSKISNSGEADENYFEKVLIDRILKAVKWLKIPAVLVLFLTMTMSGRRGYSALAASSGSISSSSYESSALNQQHESLTTEMVENSCGVGSAADDDKLTTMSDQSSWARGDPALANGYFQWCNL</sequence>
<name>A0AA39S399_ACESA</name>
<proteinExistence type="predicted"/>
<reference evidence="1" key="1">
    <citation type="journal article" date="2022" name="Plant J.">
        <title>Strategies of tolerance reflected in two North American maple genomes.</title>
        <authorList>
            <person name="McEvoy S.L."/>
            <person name="Sezen U.U."/>
            <person name="Trouern-Trend A."/>
            <person name="McMahon S.M."/>
            <person name="Schaberg P.G."/>
            <person name="Yang J."/>
            <person name="Wegrzyn J.L."/>
            <person name="Swenson N.G."/>
        </authorList>
    </citation>
    <scope>NUCLEOTIDE SEQUENCE</scope>
    <source>
        <strain evidence="1">NS2018</strain>
    </source>
</reference>
<organism evidence="1 2">
    <name type="scientific">Acer saccharum</name>
    <name type="common">Sugar maple</name>
    <dbReference type="NCBI Taxonomy" id="4024"/>
    <lineage>
        <taxon>Eukaryota</taxon>
        <taxon>Viridiplantae</taxon>
        <taxon>Streptophyta</taxon>
        <taxon>Embryophyta</taxon>
        <taxon>Tracheophyta</taxon>
        <taxon>Spermatophyta</taxon>
        <taxon>Magnoliopsida</taxon>
        <taxon>eudicotyledons</taxon>
        <taxon>Gunneridae</taxon>
        <taxon>Pentapetalae</taxon>
        <taxon>rosids</taxon>
        <taxon>malvids</taxon>
        <taxon>Sapindales</taxon>
        <taxon>Sapindaceae</taxon>
        <taxon>Hippocastanoideae</taxon>
        <taxon>Acereae</taxon>
        <taxon>Acer</taxon>
    </lineage>
</organism>
<protein>
    <submittedName>
        <fullName evidence="1">Uncharacterized protein</fullName>
    </submittedName>
</protein>
<evidence type="ECO:0000313" key="2">
    <source>
        <dbReference type="Proteomes" id="UP001168877"/>
    </source>
</evidence>
<comment type="caution">
    <text evidence="1">The sequence shown here is derived from an EMBL/GenBank/DDBJ whole genome shotgun (WGS) entry which is preliminary data.</text>
</comment>
<dbReference type="Proteomes" id="UP001168877">
    <property type="component" value="Unassembled WGS sequence"/>
</dbReference>
<keyword evidence="2" id="KW-1185">Reference proteome</keyword>
<reference evidence="1" key="2">
    <citation type="submission" date="2023-06" db="EMBL/GenBank/DDBJ databases">
        <authorList>
            <person name="Swenson N.G."/>
            <person name="Wegrzyn J.L."/>
            <person name="Mcevoy S.L."/>
        </authorList>
    </citation>
    <scope>NUCLEOTIDE SEQUENCE</scope>
    <source>
        <strain evidence="1">NS2018</strain>
        <tissue evidence="1">Leaf</tissue>
    </source>
</reference>
<gene>
    <name evidence="1" type="ORF">LWI29_036254</name>
</gene>
<dbReference type="EMBL" id="JAUESC010000384">
    <property type="protein sequence ID" value="KAK0583367.1"/>
    <property type="molecule type" value="Genomic_DNA"/>
</dbReference>